<reference evidence="2" key="1">
    <citation type="journal article" date="2001" name="Int. J. Syst. Evol. Microbiol.">
        <title>Methanofollis aquaemaris sp. nov., a methanogen isolated from an aquaculture fish pond.</title>
        <authorList>
            <person name="Lai M.C."/>
            <person name="Chen S.C."/>
        </authorList>
    </citation>
    <scope>NUCLEOTIDE SEQUENCE</scope>
    <source>
        <strain evidence="2">N2F9704</strain>
    </source>
</reference>
<dbReference type="SUPFAM" id="SSF49464">
    <property type="entry name" value="Carboxypeptidase regulatory domain-like"/>
    <property type="match status" value="1"/>
</dbReference>
<keyword evidence="2" id="KW-0645">Protease</keyword>
<keyword evidence="3" id="KW-1185">Reference proteome</keyword>
<dbReference type="Proteomes" id="UP001042704">
    <property type="component" value="Chromosome"/>
</dbReference>
<gene>
    <name evidence="2" type="ORF">RJ40_05715</name>
</gene>
<protein>
    <submittedName>
        <fullName evidence="2">Carboxypeptidase regulatory-like domain-containing protein</fullName>
    </submittedName>
</protein>
<dbReference type="InterPro" id="IPR008969">
    <property type="entry name" value="CarboxyPept-like_regulatory"/>
</dbReference>
<feature type="transmembrane region" description="Helical" evidence="1">
    <location>
        <begin position="248"/>
        <end position="267"/>
    </location>
</feature>
<dbReference type="GO" id="GO:0004180">
    <property type="term" value="F:carboxypeptidase activity"/>
    <property type="evidence" value="ECO:0007669"/>
    <property type="project" value="UniProtKB-KW"/>
</dbReference>
<evidence type="ECO:0000256" key="1">
    <source>
        <dbReference type="SAM" id="Phobius"/>
    </source>
</evidence>
<keyword evidence="2" id="KW-0378">Hydrolase</keyword>
<dbReference type="Gene3D" id="2.60.40.10">
    <property type="entry name" value="Immunoglobulins"/>
    <property type="match status" value="1"/>
</dbReference>
<keyword evidence="1" id="KW-0812">Transmembrane</keyword>
<dbReference type="Pfam" id="PF13620">
    <property type="entry name" value="CarboxypepD_reg"/>
    <property type="match status" value="1"/>
</dbReference>
<keyword evidence="1" id="KW-1133">Transmembrane helix</keyword>
<dbReference type="Gene3D" id="2.60.40.1120">
    <property type="entry name" value="Carboxypeptidase-like, regulatory domain"/>
    <property type="match status" value="1"/>
</dbReference>
<accession>A0A8A3S5X4</accession>
<keyword evidence="2" id="KW-0121">Carboxypeptidase</keyword>
<name>A0A8A3S5X4_9EURY</name>
<keyword evidence="1" id="KW-0472">Membrane</keyword>
<dbReference type="KEGG" id="maqe:RJ40_05715"/>
<sequence>MTVTEFLIRSTPRRGVDPPLFFGQGSAMHIPLIIVMLMVITLPAVCSGLPSEQTVPTGESINLIVTSPSEGDEGWIDVVPPHVAVVGEVRAPSGIRSVVVQSNTGEVACGNGTTFACSVPVSAGENMITVKATDNLGNRAEKILNVTIHIGLPPPPAITVSGRVTDPDDGPIAGASIEFESEFTLDNEPLMVTNTTDQDGRYLIENAPGYRQTITIRKEGYKDLHREIEFENLTNEYDLEMEPSGQTVPGFGLHLSVLALLGTFLILRSKGK</sequence>
<dbReference type="EMBL" id="CP036172">
    <property type="protein sequence ID" value="QSZ67026.1"/>
    <property type="molecule type" value="Genomic_DNA"/>
</dbReference>
<proteinExistence type="predicted"/>
<feature type="transmembrane region" description="Helical" evidence="1">
    <location>
        <begin position="21"/>
        <end position="45"/>
    </location>
</feature>
<dbReference type="AlphaFoldDB" id="A0A8A3S5X4"/>
<organism evidence="2 3">
    <name type="scientific">Methanofollis aquaemaris</name>
    <dbReference type="NCBI Taxonomy" id="126734"/>
    <lineage>
        <taxon>Archaea</taxon>
        <taxon>Methanobacteriati</taxon>
        <taxon>Methanobacteriota</taxon>
        <taxon>Stenosarchaea group</taxon>
        <taxon>Methanomicrobia</taxon>
        <taxon>Methanomicrobiales</taxon>
        <taxon>Methanomicrobiaceae</taxon>
        <taxon>Methanofollis</taxon>
    </lineage>
</organism>
<evidence type="ECO:0000313" key="2">
    <source>
        <dbReference type="EMBL" id="QSZ67026.1"/>
    </source>
</evidence>
<reference evidence="2" key="2">
    <citation type="submission" date="2019-02" db="EMBL/GenBank/DDBJ databases">
        <authorList>
            <person name="Chen S.-C."/>
            <person name="Chien H.-H."/>
            <person name="Lai M.-C."/>
        </authorList>
    </citation>
    <scope>NUCLEOTIDE SEQUENCE</scope>
    <source>
        <strain evidence="2">N2F9704</strain>
    </source>
</reference>
<dbReference type="InterPro" id="IPR013783">
    <property type="entry name" value="Ig-like_fold"/>
</dbReference>
<evidence type="ECO:0000313" key="3">
    <source>
        <dbReference type="Proteomes" id="UP001042704"/>
    </source>
</evidence>